<proteinExistence type="predicted"/>
<dbReference type="GO" id="GO:0008757">
    <property type="term" value="F:S-adenosylmethionine-dependent methyltransferase activity"/>
    <property type="evidence" value="ECO:0007669"/>
    <property type="project" value="InterPro"/>
</dbReference>
<dbReference type="Proteomes" id="UP000034050">
    <property type="component" value="Unassembled WGS sequence"/>
</dbReference>
<dbReference type="Pfam" id="PF08241">
    <property type="entry name" value="Methyltransf_11"/>
    <property type="match status" value="1"/>
</dbReference>
<dbReference type="STRING" id="1618446.UV61_C0002G0217"/>
<evidence type="ECO:0000313" key="2">
    <source>
        <dbReference type="EMBL" id="KKS87496.1"/>
    </source>
</evidence>
<dbReference type="EMBL" id="LCFD01000002">
    <property type="protein sequence ID" value="KKS87496.1"/>
    <property type="molecule type" value="Genomic_DNA"/>
</dbReference>
<dbReference type="InterPro" id="IPR029063">
    <property type="entry name" value="SAM-dependent_MTases_sf"/>
</dbReference>
<name>A0A0G1EWV2_9BACT</name>
<dbReference type="Gene3D" id="3.40.50.150">
    <property type="entry name" value="Vaccinia Virus protein VP39"/>
    <property type="match status" value="1"/>
</dbReference>
<sequence>MKKLWHGVEKILGIYRWHPKIALRYLPVVEKIKALGSTSSIVEVGSGGLGIAPYLKRQVVGVDLSFPPPLHPLLTPVLGSATDLPFAARAFDIVVSLDMIEHIPPKLRERGIFEMLRVGKTLVCLGMPCGREAQLQDKQLEQEYKIKRGEGFDFLSEHLEYGLPTKQEILSAIEGSARKLNLQIEVETIGNLNLSWRLWLMRGWLAQNFLVNLFFRKFLLLGIPAFRRLNQPPTYRQLFFVKIQR</sequence>
<evidence type="ECO:0000259" key="1">
    <source>
        <dbReference type="Pfam" id="PF08241"/>
    </source>
</evidence>
<dbReference type="InterPro" id="IPR013216">
    <property type="entry name" value="Methyltransf_11"/>
</dbReference>
<evidence type="ECO:0000313" key="3">
    <source>
        <dbReference type="Proteomes" id="UP000034050"/>
    </source>
</evidence>
<gene>
    <name evidence="2" type="ORF">UV61_C0002G0217</name>
</gene>
<feature type="domain" description="Methyltransferase type 11" evidence="1">
    <location>
        <begin position="43"/>
        <end position="120"/>
    </location>
</feature>
<protein>
    <submittedName>
        <fullName evidence="2">WsaE</fullName>
    </submittedName>
</protein>
<comment type="caution">
    <text evidence="2">The sequence shown here is derived from an EMBL/GenBank/DDBJ whole genome shotgun (WGS) entry which is preliminary data.</text>
</comment>
<dbReference type="AlphaFoldDB" id="A0A0G1EWV2"/>
<accession>A0A0G1EWV2</accession>
<organism evidence="2 3">
    <name type="scientific">Candidatus Gottesmanbacteria bacterium GW2011_GWB1_43_11</name>
    <dbReference type="NCBI Taxonomy" id="1618446"/>
    <lineage>
        <taxon>Bacteria</taxon>
        <taxon>Candidatus Gottesmaniibacteriota</taxon>
    </lineage>
</organism>
<dbReference type="SUPFAM" id="SSF53335">
    <property type="entry name" value="S-adenosyl-L-methionine-dependent methyltransferases"/>
    <property type="match status" value="1"/>
</dbReference>
<reference evidence="2 3" key="1">
    <citation type="journal article" date="2015" name="Nature">
        <title>rRNA introns, odd ribosomes, and small enigmatic genomes across a large radiation of phyla.</title>
        <authorList>
            <person name="Brown C.T."/>
            <person name="Hug L.A."/>
            <person name="Thomas B.C."/>
            <person name="Sharon I."/>
            <person name="Castelle C.J."/>
            <person name="Singh A."/>
            <person name="Wilkins M.J."/>
            <person name="Williams K.H."/>
            <person name="Banfield J.F."/>
        </authorList>
    </citation>
    <scope>NUCLEOTIDE SEQUENCE [LARGE SCALE GENOMIC DNA]</scope>
</reference>